<dbReference type="Gene3D" id="3.10.450.160">
    <property type="entry name" value="inner membrane protein cigr"/>
    <property type="match status" value="1"/>
</dbReference>
<accession>A0ABN9IKC8</accession>
<evidence type="ECO:0000256" key="1">
    <source>
        <dbReference type="SAM" id="MobiDB-lite"/>
    </source>
</evidence>
<dbReference type="Proteomes" id="UP001189813">
    <property type="component" value="Unassembled WGS sequence"/>
</dbReference>
<name>A0ABN9IKC8_9RALS</name>
<evidence type="ECO:0000313" key="3">
    <source>
        <dbReference type="EMBL" id="CAJ0785640.1"/>
    </source>
</evidence>
<dbReference type="EMBL" id="CATZBU010000002">
    <property type="protein sequence ID" value="CAJ0785640.1"/>
    <property type="molecule type" value="Genomic_DNA"/>
</dbReference>
<keyword evidence="4" id="KW-1185">Reference proteome</keyword>
<dbReference type="InterPro" id="IPR024572">
    <property type="entry name" value="RcnB"/>
</dbReference>
<organism evidence="3 4">
    <name type="scientific">Ralstonia psammae</name>
    <dbReference type="NCBI Taxonomy" id="3058598"/>
    <lineage>
        <taxon>Bacteria</taxon>
        <taxon>Pseudomonadati</taxon>
        <taxon>Pseudomonadota</taxon>
        <taxon>Betaproteobacteria</taxon>
        <taxon>Burkholderiales</taxon>
        <taxon>Burkholderiaceae</taxon>
        <taxon>Ralstonia</taxon>
    </lineage>
</organism>
<dbReference type="Pfam" id="PF11776">
    <property type="entry name" value="RcnB"/>
    <property type="match status" value="1"/>
</dbReference>
<feature type="compositionally biased region" description="Basic and acidic residues" evidence="1">
    <location>
        <begin position="24"/>
        <end position="73"/>
    </location>
</feature>
<evidence type="ECO:0000313" key="4">
    <source>
        <dbReference type="Proteomes" id="UP001189813"/>
    </source>
</evidence>
<feature type="chain" id="PRO_5047200321" description="Transmembrane protein" evidence="2">
    <location>
        <begin position="25"/>
        <end position="138"/>
    </location>
</feature>
<reference evidence="3 4" key="1">
    <citation type="submission" date="2023-07" db="EMBL/GenBank/DDBJ databases">
        <authorList>
            <person name="Peeters C."/>
        </authorList>
    </citation>
    <scope>NUCLEOTIDE SEQUENCE [LARGE SCALE GENOMIC DNA]</scope>
    <source>
        <strain evidence="3 4">LMG 19083</strain>
    </source>
</reference>
<keyword evidence="2" id="KW-0732">Signal</keyword>
<gene>
    <name evidence="3" type="ORF">LMG19083_01327</name>
</gene>
<sequence>MQKTKFLMVLMLAVSALAPLAGHAQDRDQRWDRDRHDERVDRDRRGDHADMDRRGDRADRERRGDRADMDRRGDRAWAHRWNRGERIPPEYRDRQYVIDNWREHRLSPPPRGYHWVGVDGGYYLVRPDGLVFNVTIGN</sequence>
<evidence type="ECO:0008006" key="5">
    <source>
        <dbReference type="Google" id="ProtNLM"/>
    </source>
</evidence>
<proteinExistence type="predicted"/>
<comment type="caution">
    <text evidence="3">The sequence shown here is derived from an EMBL/GenBank/DDBJ whole genome shotgun (WGS) entry which is preliminary data.</text>
</comment>
<feature type="region of interest" description="Disordered" evidence="1">
    <location>
        <begin position="22"/>
        <end position="73"/>
    </location>
</feature>
<dbReference type="RefSeq" id="WP_316664791.1">
    <property type="nucleotide sequence ID" value="NZ_CATZBU010000002.1"/>
</dbReference>
<evidence type="ECO:0000256" key="2">
    <source>
        <dbReference type="SAM" id="SignalP"/>
    </source>
</evidence>
<feature type="signal peptide" evidence="2">
    <location>
        <begin position="1"/>
        <end position="24"/>
    </location>
</feature>
<protein>
    <recommendedName>
        <fullName evidence="5">Transmembrane protein</fullName>
    </recommendedName>
</protein>